<dbReference type="RefSeq" id="WP_117718217.1">
    <property type="nucleotide sequence ID" value="NZ_QSTP01000001.1"/>
</dbReference>
<dbReference type="Pfam" id="PF00082">
    <property type="entry name" value="Peptidase_S8"/>
    <property type="match status" value="1"/>
</dbReference>
<dbReference type="InterPro" id="IPR036852">
    <property type="entry name" value="Peptidase_S8/S53_dom_sf"/>
</dbReference>
<feature type="active site" description="Charge relay system" evidence="6">
    <location>
        <position position="186"/>
    </location>
</feature>
<protein>
    <recommendedName>
        <fullName evidence="13">Peptidase S8/S53 domain-containing protein</fullName>
    </recommendedName>
</protein>
<evidence type="ECO:0000256" key="1">
    <source>
        <dbReference type="ARBA" id="ARBA00004196"/>
    </source>
</evidence>
<dbReference type="Proteomes" id="UP000260758">
    <property type="component" value="Unassembled WGS sequence"/>
</dbReference>
<evidence type="ECO:0000313" key="11">
    <source>
        <dbReference type="EMBL" id="RGM75459.1"/>
    </source>
</evidence>
<dbReference type="InterPro" id="IPR044060">
    <property type="entry name" value="Bacterial_rp_domain"/>
</dbReference>
<keyword evidence="3 6" id="KW-0645">Protease</keyword>
<dbReference type="InterPro" id="IPR042229">
    <property type="entry name" value="Listeria/Bacterioides_rpt_sf"/>
</dbReference>
<comment type="subcellular location">
    <subcellularLocation>
        <location evidence="1">Cell envelope</location>
    </subcellularLocation>
</comment>
<keyword evidence="8" id="KW-0472">Membrane</keyword>
<dbReference type="InterPro" id="IPR013378">
    <property type="entry name" value="InlB-like_B-rpt"/>
</dbReference>
<dbReference type="InterPro" id="IPR050131">
    <property type="entry name" value="Peptidase_S8_subtilisin-like"/>
</dbReference>
<feature type="compositionally biased region" description="Polar residues" evidence="7">
    <location>
        <begin position="146"/>
        <end position="157"/>
    </location>
</feature>
<dbReference type="GO" id="GO:0004252">
    <property type="term" value="F:serine-type endopeptidase activity"/>
    <property type="evidence" value="ECO:0007669"/>
    <property type="project" value="UniProtKB-UniRule"/>
</dbReference>
<keyword evidence="8" id="KW-0812">Transmembrane</keyword>
<dbReference type="PANTHER" id="PTHR43806:SF11">
    <property type="entry name" value="CEREVISIN-RELATED"/>
    <property type="match status" value="1"/>
</dbReference>
<keyword evidence="5 6" id="KW-0720">Serine protease</keyword>
<dbReference type="GO" id="GO:0006508">
    <property type="term" value="P:proteolysis"/>
    <property type="evidence" value="ECO:0007669"/>
    <property type="project" value="UniProtKB-KW"/>
</dbReference>
<evidence type="ECO:0000256" key="6">
    <source>
        <dbReference type="PROSITE-ProRule" id="PRU01240"/>
    </source>
</evidence>
<gene>
    <name evidence="11" type="ORF">DXB99_02745</name>
</gene>
<evidence type="ECO:0000313" key="12">
    <source>
        <dbReference type="Proteomes" id="UP000260758"/>
    </source>
</evidence>
<dbReference type="PROSITE" id="PS51892">
    <property type="entry name" value="SUBTILASE"/>
    <property type="match status" value="1"/>
</dbReference>
<evidence type="ECO:0000259" key="10">
    <source>
        <dbReference type="Pfam" id="PF18998"/>
    </source>
</evidence>
<evidence type="ECO:0000259" key="9">
    <source>
        <dbReference type="Pfam" id="PF00082"/>
    </source>
</evidence>
<evidence type="ECO:0000256" key="2">
    <source>
        <dbReference type="ARBA" id="ARBA00011073"/>
    </source>
</evidence>
<evidence type="ECO:0000256" key="3">
    <source>
        <dbReference type="ARBA" id="ARBA00022670"/>
    </source>
</evidence>
<dbReference type="GO" id="GO:0030313">
    <property type="term" value="C:cell envelope"/>
    <property type="evidence" value="ECO:0007669"/>
    <property type="project" value="UniProtKB-SubCell"/>
</dbReference>
<feature type="domain" description="Bacterial repeat" evidence="10">
    <location>
        <begin position="1217"/>
        <end position="1282"/>
    </location>
</feature>
<dbReference type="InterPro" id="IPR013688">
    <property type="entry name" value="GBS_Bsp-like"/>
</dbReference>
<comment type="caution">
    <text evidence="11">The sequence shown here is derived from an EMBL/GenBank/DDBJ whole genome shotgun (WGS) entry which is preliminary data.</text>
</comment>
<evidence type="ECO:0000256" key="5">
    <source>
        <dbReference type="ARBA" id="ARBA00022825"/>
    </source>
</evidence>
<evidence type="ECO:0000256" key="8">
    <source>
        <dbReference type="SAM" id="Phobius"/>
    </source>
</evidence>
<feature type="compositionally biased region" description="Low complexity" evidence="7">
    <location>
        <begin position="2328"/>
        <end position="2342"/>
    </location>
</feature>
<dbReference type="InterPro" id="IPR000209">
    <property type="entry name" value="Peptidase_S8/S53_dom"/>
</dbReference>
<dbReference type="InterPro" id="IPR023827">
    <property type="entry name" value="Peptidase_S8_Asp-AS"/>
</dbReference>
<sequence length="2506" mass="283476">MKDKIIKNKNRIISISLLIMVSLIGIITVFTNDFDNSKVTDKLAIDNEYIQDDSIRAVKHKEYDYLNADKQLIAKGIVDASKIDNAKVKVLDDNTSVITFKSKKDAENYADKTNGVYFNDSITIQDAENETTSIEENSETNESSEVTYDSGNTTDNDNSSEKHSELLDYLQSQDYGKNDVTVAVIDSGITVDSNTKNVFNDRVLSGVNYSATKSAEKNGNEATDDNGHGTSISYIIAQSTSDNVKLLPIKVIDSAGKGTLLSLYQGIKYAIEQNVNVINISLLTASTHSELIEEAIKEATDKGIIVVAAAGNYGSNVKYYTPAKLDNVITVASVNEQLQHSDFSNYGDAIDYATIGENVYTESYNGADNRNGTSYSAAKLSAIVSYFKAIDKNVNTKELKNILNKYVLPISIDKKYIGNGILSLESVSIDKNNHVEISENTVYKSILDYDNWKKLSNDKFTDIINNSEFKNTVIWWQNLSEEDKEYAKNNFTKLTENVETYDENHNKINKKYFELLDNYNLDSVNVESIPRAGYAYLGIYLNGKCDSYDTINTYTHKYKDYQKDDVWSPSGYYGKIDINCAHTAGGICGGISNLWASVYKDSGSCFFYGGFNYGTPTQNTSSWLKKYNAVYIGRDDNGWWHQADGTATCDESVWQDSHATLKLNYATRHTIHYDGNGGNNPGIANQTKQWGSVLYLSSTTPTTPGYEFTGWNTKSDGTGISYQPGSAYGSDLYGGTVTLYAQWKVSNKNITFNSNGGVWLNSRDDDIVQTYLANSDLKLDNSVGNGSYTVSKPGYKLIGWADKGHSNTKVLTEPAIYRYSNSDIKRLRISQSGDYIEILAYIDGATNVKFPTWTDGNGQDDIVWHDAWRGDWTRDNEKYNWGFGMNLSQNHNGEAATYNTHIYWNNNTKSAWISDYWSPVTSANSGKYKMPRYNTNLTAIWQKLDNGQQFFKGDKNSSVTVTYKPYTTNVKKNGPITIPSNFTTNDGTKYYFKGYYLGNTKLIDDKGAFTQAGLNFERFSDTYKDKTLEAKWTKTPPEQGTNHIYYEGNGGTGSVPATTITYNVGDSTKIAYVRDNTAPGFENSGKTFIGWNTEPKGTGTTYKPGDAISWYPNKPDIILYAQWKDSPPPIENSQYKFVYYKQNLDYSYTKVEESSVYTMNYNQFGQGWYARYDNKKSYSGYTVKLSNFSKINNQYYALASDTENINIINVYFDRNKYTVSVTGDSGFSKYNGVGTYRFGEKVTISAILKDGYVFNSWNNNSSMKSNPYTFVMPSSNCSYTASSTHTPFTLTVNPTNKASNGIEIKGTWNNKQTSTVYNPIYCGNTKTIASAVSNKAGYKFKGWTITNSSNTKPSQLSGTTYTQGLCNTTLQANYEPLDRKYYVNIYYENANDNNYSLGQKITLSSKTDATANVNANSYLKTGFTFNSSKSSGLSQVVSGDTSKPTTFNLYYTRNRLTINYHANGGTISNQPYKNATQNKYYVLTNSIVQNSSTTNGYKNVTTVIKYGQSNSSILNPDDANITRRGYKISDYTWKTTDNMYLFIGNKQSQEEISSINNKLKSGNASATLYLQWNAQVYHLVLDNQMVEKSDVVNNGTTDLYEYYDNGWYLDAQLTKNTSKITIPQWKGRTFQGYYTAVSGGTQIIDANGNILAKNNWIADDNIKVYAHWSRNKYTVDLNPILDDICNANGYSDIKFNVYRQPYSEPSVKDDSKYYKLYSNVQDFCESLYYKDYIKFEIIPNNKYTYNPKSNTNNKLIYEFYVTNNIDFRPQVVTKPIINDVLTKQVSDSTFTIYANVSTTPTGIIKSVKFPTWTNEAGQDDISSPWYEAVKGNYTVDGKKYNYAYTVNVKNHIKPNRDEYNWYNTHVYAYDKFDGFNVKATTFNFRYNLKFNYNKPSNATSTINNSSETSRIIIYKNKLGTNNGSSKTLPIPSMRGWKFNGWYTAASGGTKVDDNTIFTWHTATTIYAHWTANTYTITLDNQQADYTGTTVIYEKYDNGFYFDKNCTKVVSKIDKPKKQGNTFMRYYLPKNLSDKQGTQGNTIIAKNLTMAVKNNYFAEDITITAEWKETTYHIIFNGNRNTSGSTAAQEFKKSKPIILRTNGFGRTGWTYANKWNSAANGSRYTYNETSQLTWELFKREFTKEQLMSEEELKLNLYAQWIDTITPVISNVSIEQETLLSEVTKKKITLVSNKGFDGDLFTNISVKVNENNSGNDASGIREVHAYVYDKENKGNYKDYQLTIDNSKTVQTKYDFYYNGVKYPYSSTYKFKVNLYNEPQFRHSADLGIYIYAIDYQGNSSLTHETLKKLQNNNDKTIPEVDIPQSKPIIKDNPSNSKPPSDNNKPWNVIYHEVNECIYTTYLTAEGTNNFFAGELGIASVWTYGYVEHIDLDYDADTRYKINTEMETEIAENQLSEDNRMNRGYDIPNSINTLSTVWIQPVRIPPYVLQHLSTPSTTKQHSDGTTAYNDLLDIKYSSIGTKHNTKTDAYNSYNIQDAEYQDVHYRSGV</sequence>
<evidence type="ECO:0000256" key="7">
    <source>
        <dbReference type="SAM" id="MobiDB-lite"/>
    </source>
</evidence>
<keyword evidence="4 6" id="KW-0378">Hydrolase</keyword>
<feature type="active site" description="Charge relay system" evidence="6">
    <location>
        <position position="374"/>
    </location>
</feature>
<dbReference type="Gene3D" id="2.60.40.3760">
    <property type="match status" value="2"/>
</dbReference>
<comment type="similarity">
    <text evidence="2 6">Belongs to the peptidase S8 family.</text>
</comment>
<feature type="region of interest" description="Disordered" evidence="7">
    <location>
        <begin position="130"/>
        <end position="163"/>
    </location>
</feature>
<feature type="transmembrane region" description="Helical" evidence="8">
    <location>
        <begin position="12"/>
        <end position="30"/>
    </location>
</feature>
<dbReference type="Gene3D" id="3.40.50.200">
    <property type="entry name" value="Peptidase S8/S53 domain"/>
    <property type="match status" value="1"/>
</dbReference>
<dbReference type="PROSITE" id="PS00136">
    <property type="entry name" value="SUBTILASE_ASP"/>
    <property type="match status" value="1"/>
</dbReference>
<proteinExistence type="inferred from homology"/>
<dbReference type="Pfam" id="PF18998">
    <property type="entry name" value="Flg_new_2"/>
    <property type="match status" value="1"/>
</dbReference>
<evidence type="ECO:0000256" key="4">
    <source>
        <dbReference type="ARBA" id="ARBA00022801"/>
    </source>
</evidence>
<reference evidence="11 12" key="1">
    <citation type="submission" date="2018-08" db="EMBL/GenBank/DDBJ databases">
        <title>A genome reference for cultivated species of the human gut microbiota.</title>
        <authorList>
            <person name="Zou Y."/>
            <person name="Xue W."/>
            <person name="Luo G."/>
        </authorList>
    </citation>
    <scope>NUCLEOTIDE SEQUENCE [LARGE SCALE GENOMIC DNA]</scope>
    <source>
        <strain evidence="11 12">OM07-13</strain>
    </source>
</reference>
<dbReference type="Pfam" id="PF09479">
    <property type="entry name" value="Flg_new"/>
    <property type="match status" value="3"/>
</dbReference>
<feature type="region of interest" description="Disordered" evidence="7">
    <location>
        <begin position="2314"/>
        <end position="2342"/>
    </location>
</feature>
<dbReference type="EMBL" id="QSTP01000001">
    <property type="protein sequence ID" value="RGM75459.1"/>
    <property type="molecule type" value="Genomic_DNA"/>
</dbReference>
<accession>A0A3E4YL25</accession>
<dbReference type="Gene3D" id="2.60.40.4270">
    <property type="entry name" value="Listeria-Bacteroides repeat domain"/>
    <property type="match status" value="3"/>
</dbReference>
<feature type="compositionally biased region" description="Low complexity" evidence="7">
    <location>
        <begin position="130"/>
        <end position="145"/>
    </location>
</feature>
<keyword evidence="8" id="KW-1133">Transmembrane helix</keyword>
<evidence type="ECO:0008006" key="13">
    <source>
        <dbReference type="Google" id="ProtNLM"/>
    </source>
</evidence>
<dbReference type="SUPFAM" id="SSF52743">
    <property type="entry name" value="Subtilisin-like"/>
    <property type="match status" value="1"/>
</dbReference>
<feature type="domain" description="Peptidase S8/S53" evidence="9">
    <location>
        <begin position="178"/>
        <end position="404"/>
    </location>
</feature>
<name>A0A3E4YL25_9FIRM</name>
<feature type="active site" description="Charge relay system" evidence="6">
    <location>
        <position position="228"/>
    </location>
</feature>
<dbReference type="Pfam" id="PF08481">
    <property type="entry name" value="GBS_Bsp-like"/>
    <property type="match status" value="1"/>
</dbReference>
<dbReference type="PANTHER" id="PTHR43806">
    <property type="entry name" value="PEPTIDASE S8"/>
    <property type="match status" value="1"/>
</dbReference>
<organism evidence="11 12">
    <name type="scientific">Agathobacter rectalis</name>
    <dbReference type="NCBI Taxonomy" id="39491"/>
    <lineage>
        <taxon>Bacteria</taxon>
        <taxon>Bacillati</taxon>
        <taxon>Bacillota</taxon>
        <taxon>Clostridia</taxon>
        <taxon>Lachnospirales</taxon>
        <taxon>Lachnospiraceae</taxon>
        <taxon>Agathobacter</taxon>
    </lineage>
</organism>